<dbReference type="Proteomes" id="UP000001819">
    <property type="component" value="Chromosome 2"/>
</dbReference>
<organism evidence="1 2">
    <name type="scientific">Drosophila pseudoobscura pseudoobscura</name>
    <name type="common">Fruit fly</name>
    <dbReference type="NCBI Taxonomy" id="46245"/>
    <lineage>
        <taxon>Eukaryota</taxon>
        <taxon>Metazoa</taxon>
        <taxon>Ecdysozoa</taxon>
        <taxon>Arthropoda</taxon>
        <taxon>Hexapoda</taxon>
        <taxon>Insecta</taxon>
        <taxon>Pterygota</taxon>
        <taxon>Neoptera</taxon>
        <taxon>Endopterygota</taxon>
        <taxon>Diptera</taxon>
        <taxon>Brachycera</taxon>
        <taxon>Muscomorpha</taxon>
        <taxon>Ephydroidea</taxon>
        <taxon>Drosophilidae</taxon>
        <taxon>Drosophila</taxon>
        <taxon>Sophophora</taxon>
    </lineage>
</organism>
<dbReference type="KEGG" id="dpo:117185678"/>
<protein>
    <submittedName>
        <fullName evidence="2">Uncharacterized protein</fullName>
    </submittedName>
</protein>
<gene>
    <name evidence="2" type="primary">LOC117185678</name>
</gene>
<sequence>MNEHWWDKVNARIKTALSLAPGRPLYISMTTHTDTHWHRQLWAYRQRDSEAWPCHQTLPQLDSASMPPLKQRYHFTDFISSTLSAPGGRPRDEVFPVAALQTRPNAEYAEAKEEDLEMQLIRSSLNSAPAVVFGGLGQVQARTSRGQV</sequence>
<dbReference type="RefSeq" id="XP_033241882.1">
    <property type="nucleotide sequence ID" value="XM_033385991.1"/>
</dbReference>
<accession>A0A6I8WEW8</accession>
<evidence type="ECO:0000313" key="2">
    <source>
        <dbReference type="RefSeq" id="XP_033241882.1"/>
    </source>
</evidence>
<name>A0A6I8WEW8_DROPS</name>
<dbReference type="InParanoid" id="A0A6I8WEW8"/>
<dbReference type="AlphaFoldDB" id="A0A6I8WEW8"/>
<evidence type="ECO:0000313" key="1">
    <source>
        <dbReference type="Proteomes" id="UP000001819"/>
    </source>
</evidence>
<keyword evidence="1" id="KW-1185">Reference proteome</keyword>
<proteinExistence type="predicted"/>
<reference evidence="2" key="2">
    <citation type="submission" date="2025-08" db="UniProtKB">
        <authorList>
            <consortium name="RefSeq"/>
        </authorList>
    </citation>
    <scope>IDENTIFICATION</scope>
    <source>
        <strain evidence="2">MV-25-SWS-2005</strain>
        <tissue evidence="2">Whole body</tissue>
    </source>
</reference>
<reference evidence="1" key="1">
    <citation type="submission" date="2024-06" db="UniProtKB">
        <authorList>
            <consortium name="RefSeq"/>
        </authorList>
    </citation>
    <scope>NUCLEOTIDE SEQUENCE [LARGE SCALE GENOMIC DNA]</scope>
    <source>
        <strain evidence="1">MV2-25</strain>
    </source>
</reference>